<proteinExistence type="predicted"/>
<dbReference type="InterPro" id="IPR011249">
    <property type="entry name" value="Metalloenz_LuxS/M16"/>
</dbReference>
<evidence type="ECO:0000259" key="3">
    <source>
        <dbReference type="Pfam" id="PF05193"/>
    </source>
</evidence>
<dbReference type="KEGG" id="msd:MYSTI_07867"/>
<gene>
    <name evidence="4" type="ordered locus">MYSTI_07867</name>
</gene>
<dbReference type="EMBL" id="CP004025">
    <property type="protein sequence ID" value="AGC49139.1"/>
    <property type="molecule type" value="Genomic_DNA"/>
</dbReference>
<sequence>MNMRTLRNRLAAPTLMALGLVTAPVLAAAPAARQAPPAAAAPKALKALVRTEFKLDNGLEVSLMPYGDMPKVVVQLAVDTGNVHEKANEIWLADLVGKLLEEGTTTRSAEQLAQVAAGLGGQLNVGTSLDQTFVGIEVLSEFAPEAVGLVADVSQRPAFPAAEVERVKTNLLRDVAIARSQPQSLADELLAKSLYGEGHPYGRSYPSEAMLKGYTREGVSAFYDANFGAARSRLYVVGRFEAAPVEKAIREAFSGWKAGPARVKDVPKQQVARSVQFLDRPGAVQSTVRVAVKALPPSSPDYVRQEVLNTLLGGYFSSRVTANIREKKGYSYSPYSRVSSHVEDAYWTQNADVTTAVTGESLKEILKEVDTLRKTPPPVEELRDVQNFLAGNFLITNASRFGLLSKLRFVDLHGLPDSYLETYVQTVMSVTPEQLQQMAAKMLKQDAMTIVVVGDMKVVKPQLKVLPAPMR</sequence>
<accession>L7URB1</accession>
<dbReference type="Gene3D" id="3.30.830.10">
    <property type="entry name" value="Metalloenzyme, LuxS/M16 peptidase-like"/>
    <property type="match status" value="2"/>
</dbReference>
<reference evidence="4 5" key="1">
    <citation type="journal article" date="2013" name="Genome Announc.">
        <title>Complete genome sequence of Myxococcus stipitatus strain DSM 14675, a fruiting myxobacterium.</title>
        <authorList>
            <person name="Huntley S."/>
            <person name="Kneip S."/>
            <person name="Treuner-Lange A."/>
            <person name="Sogaard-Andersen L."/>
        </authorList>
    </citation>
    <scope>NUCLEOTIDE SEQUENCE [LARGE SCALE GENOMIC DNA]</scope>
    <source>
        <strain evidence="5">DSM 14675 / JCM 12634 / Mx s8</strain>
    </source>
</reference>
<keyword evidence="5" id="KW-1185">Reference proteome</keyword>
<feature type="domain" description="Peptidase M16 C-terminal" evidence="3">
    <location>
        <begin position="215"/>
        <end position="387"/>
    </location>
</feature>
<feature type="domain" description="Peptidase M16 N-terminal" evidence="2">
    <location>
        <begin position="71"/>
        <end position="196"/>
    </location>
</feature>
<dbReference type="SUPFAM" id="SSF63411">
    <property type="entry name" value="LuxS/MPP-like metallohydrolase"/>
    <property type="match status" value="2"/>
</dbReference>
<dbReference type="PATRIC" id="fig|1278073.3.peg.8006"/>
<dbReference type="Proteomes" id="UP000011131">
    <property type="component" value="Chromosome"/>
</dbReference>
<feature type="chain" id="PRO_5003983829" evidence="1">
    <location>
        <begin position="28"/>
        <end position="471"/>
    </location>
</feature>
<dbReference type="OrthoDB" id="9811314at2"/>
<dbReference type="eggNOG" id="COG0612">
    <property type="taxonomic scope" value="Bacteria"/>
</dbReference>
<protein>
    <submittedName>
        <fullName evidence="4">M16 family peptidase</fullName>
    </submittedName>
</protein>
<dbReference type="GO" id="GO:0046872">
    <property type="term" value="F:metal ion binding"/>
    <property type="evidence" value="ECO:0007669"/>
    <property type="project" value="InterPro"/>
</dbReference>
<feature type="signal peptide" evidence="1">
    <location>
        <begin position="1"/>
        <end position="27"/>
    </location>
</feature>
<organism evidence="4 5">
    <name type="scientific">Myxococcus stipitatus (strain DSM 14675 / JCM 12634 / Mx s8)</name>
    <dbReference type="NCBI Taxonomy" id="1278073"/>
    <lineage>
        <taxon>Bacteria</taxon>
        <taxon>Pseudomonadati</taxon>
        <taxon>Myxococcota</taxon>
        <taxon>Myxococcia</taxon>
        <taxon>Myxococcales</taxon>
        <taxon>Cystobacterineae</taxon>
        <taxon>Myxococcaceae</taxon>
        <taxon>Myxococcus</taxon>
    </lineage>
</organism>
<evidence type="ECO:0000313" key="4">
    <source>
        <dbReference type="EMBL" id="AGC49139.1"/>
    </source>
</evidence>
<dbReference type="Pfam" id="PF05193">
    <property type="entry name" value="Peptidase_M16_C"/>
    <property type="match status" value="1"/>
</dbReference>
<evidence type="ECO:0000313" key="5">
    <source>
        <dbReference type="Proteomes" id="UP000011131"/>
    </source>
</evidence>
<dbReference type="PANTHER" id="PTHR11851:SF224">
    <property type="entry name" value="PROCESSING PROTEASE"/>
    <property type="match status" value="1"/>
</dbReference>
<dbReference type="RefSeq" id="WP_015353392.1">
    <property type="nucleotide sequence ID" value="NC_020126.1"/>
</dbReference>
<evidence type="ECO:0000259" key="2">
    <source>
        <dbReference type="Pfam" id="PF00675"/>
    </source>
</evidence>
<dbReference type="AlphaFoldDB" id="L7URB1"/>
<dbReference type="STRING" id="1278073.MYSTI_07867"/>
<dbReference type="InterPro" id="IPR011765">
    <property type="entry name" value="Pept_M16_N"/>
</dbReference>
<dbReference type="HOGENOM" id="CLU_009902_6_1_7"/>
<dbReference type="InterPro" id="IPR050361">
    <property type="entry name" value="MPP/UQCRC_Complex"/>
</dbReference>
<keyword evidence="1" id="KW-0732">Signal</keyword>
<dbReference type="Pfam" id="PF00675">
    <property type="entry name" value="Peptidase_M16"/>
    <property type="match status" value="1"/>
</dbReference>
<dbReference type="InterPro" id="IPR007863">
    <property type="entry name" value="Peptidase_M16_C"/>
</dbReference>
<evidence type="ECO:0000256" key="1">
    <source>
        <dbReference type="SAM" id="SignalP"/>
    </source>
</evidence>
<name>L7URB1_MYXSD</name>
<dbReference type="PANTHER" id="PTHR11851">
    <property type="entry name" value="METALLOPROTEASE"/>
    <property type="match status" value="1"/>
</dbReference>